<keyword evidence="1" id="KW-0812">Transmembrane</keyword>
<feature type="domain" description="DUF6534" evidence="2">
    <location>
        <begin position="110"/>
        <end position="170"/>
    </location>
</feature>
<keyword evidence="1" id="KW-0472">Membrane</keyword>
<evidence type="ECO:0000259" key="2">
    <source>
        <dbReference type="Pfam" id="PF20152"/>
    </source>
</evidence>
<feature type="transmembrane region" description="Helical" evidence="1">
    <location>
        <begin position="144"/>
        <end position="164"/>
    </location>
</feature>
<dbReference type="Proteomes" id="UP000053424">
    <property type="component" value="Unassembled WGS sequence"/>
</dbReference>
<gene>
    <name evidence="3" type="ORF">M413DRAFT_421594</name>
</gene>
<dbReference type="Pfam" id="PF20152">
    <property type="entry name" value="DUF6534"/>
    <property type="match status" value="1"/>
</dbReference>
<evidence type="ECO:0000256" key="1">
    <source>
        <dbReference type="SAM" id="Phobius"/>
    </source>
</evidence>
<proteinExistence type="predicted"/>
<feature type="transmembrane region" description="Helical" evidence="1">
    <location>
        <begin position="121"/>
        <end position="138"/>
    </location>
</feature>
<keyword evidence="4" id="KW-1185">Reference proteome</keyword>
<name>A0A0C3BLG3_HEBCY</name>
<dbReference type="STRING" id="686832.A0A0C3BLG3"/>
<sequence length="256" mass="28850">MDGWMYNGSTQTALSPAAFAVKFEFNLRSIRSRLYNEYPIDASPLACLFATRRECRYDSEGSGYFCWATHQQGLMVYRGNVFGFPSTTFILKPPIVILTHKTLPIGKNSLTLCSTTRGIEWTLYSLSACSLSALITYATLQNTMVFIGIDFLLGNLYVTSYIAMLNARKSMNEREESSVVDVSKVLRSGMFKLGNRTETIDIHAVDNKRTKDDIPLSETTFASNFPNKHDSGRDISSKHLGIKVHQTEERTYDRSD</sequence>
<reference evidence="4" key="2">
    <citation type="submission" date="2015-01" db="EMBL/GenBank/DDBJ databases">
        <title>Evolutionary Origins and Diversification of the Mycorrhizal Mutualists.</title>
        <authorList>
            <consortium name="DOE Joint Genome Institute"/>
            <consortium name="Mycorrhizal Genomics Consortium"/>
            <person name="Kohler A."/>
            <person name="Kuo A."/>
            <person name="Nagy L.G."/>
            <person name="Floudas D."/>
            <person name="Copeland A."/>
            <person name="Barry K.W."/>
            <person name="Cichocki N."/>
            <person name="Veneault-Fourrey C."/>
            <person name="LaButti K."/>
            <person name="Lindquist E.A."/>
            <person name="Lipzen A."/>
            <person name="Lundell T."/>
            <person name="Morin E."/>
            <person name="Murat C."/>
            <person name="Riley R."/>
            <person name="Ohm R."/>
            <person name="Sun H."/>
            <person name="Tunlid A."/>
            <person name="Henrissat B."/>
            <person name="Grigoriev I.V."/>
            <person name="Hibbett D.S."/>
            <person name="Martin F."/>
        </authorList>
    </citation>
    <scope>NUCLEOTIDE SEQUENCE [LARGE SCALE GENOMIC DNA]</scope>
    <source>
        <strain evidence="4">h7</strain>
    </source>
</reference>
<keyword evidence="1" id="KW-1133">Transmembrane helix</keyword>
<accession>A0A0C3BLG3</accession>
<dbReference type="InterPro" id="IPR045339">
    <property type="entry name" value="DUF6534"/>
</dbReference>
<dbReference type="EMBL" id="KN831796">
    <property type="protein sequence ID" value="KIM37540.1"/>
    <property type="molecule type" value="Genomic_DNA"/>
</dbReference>
<reference evidence="3 4" key="1">
    <citation type="submission" date="2014-04" db="EMBL/GenBank/DDBJ databases">
        <authorList>
            <consortium name="DOE Joint Genome Institute"/>
            <person name="Kuo A."/>
            <person name="Gay G."/>
            <person name="Dore J."/>
            <person name="Kohler A."/>
            <person name="Nagy L.G."/>
            <person name="Floudas D."/>
            <person name="Copeland A."/>
            <person name="Barry K.W."/>
            <person name="Cichocki N."/>
            <person name="Veneault-Fourrey C."/>
            <person name="LaButti K."/>
            <person name="Lindquist E.A."/>
            <person name="Lipzen A."/>
            <person name="Lundell T."/>
            <person name="Morin E."/>
            <person name="Murat C."/>
            <person name="Sun H."/>
            <person name="Tunlid A."/>
            <person name="Henrissat B."/>
            <person name="Grigoriev I.V."/>
            <person name="Hibbett D.S."/>
            <person name="Martin F."/>
            <person name="Nordberg H.P."/>
            <person name="Cantor M.N."/>
            <person name="Hua S.X."/>
        </authorList>
    </citation>
    <scope>NUCLEOTIDE SEQUENCE [LARGE SCALE GENOMIC DNA]</scope>
    <source>
        <strain evidence="4">h7</strain>
    </source>
</reference>
<dbReference type="OrthoDB" id="3270417at2759"/>
<protein>
    <recommendedName>
        <fullName evidence="2">DUF6534 domain-containing protein</fullName>
    </recommendedName>
</protein>
<organism evidence="3 4">
    <name type="scientific">Hebeloma cylindrosporum</name>
    <dbReference type="NCBI Taxonomy" id="76867"/>
    <lineage>
        <taxon>Eukaryota</taxon>
        <taxon>Fungi</taxon>
        <taxon>Dikarya</taxon>
        <taxon>Basidiomycota</taxon>
        <taxon>Agaricomycotina</taxon>
        <taxon>Agaricomycetes</taxon>
        <taxon>Agaricomycetidae</taxon>
        <taxon>Agaricales</taxon>
        <taxon>Agaricineae</taxon>
        <taxon>Hymenogastraceae</taxon>
        <taxon>Hebeloma</taxon>
    </lineage>
</organism>
<dbReference type="HOGENOM" id="CLU_1086083_0_0_1"/>
<evidence type="ECO:0000313" key="3">
    <source>
        <dbReference type="EMBL" id="KIM37540.1"/>
    </source>
</evidence>
<dbReference type="AlphaFoldDB" id="A0A0C3BLG3"/>
<evidence type="ECO:0000313" key="4">
    <source>
        <dbReference type="Proteomes" id="UP000053424"/>
    </source>
</evidence>